<organism evidence="1 2">
    <name type="scientific">Prochlorococcus marinus (strain MIT 9301)</name>
    <dbReference type="NCBI Taxonomy" id="167546"/>
    <lineage>
        <taxon>Bacteria</taxon>
        <taxon>Bacillati</taxon>
        <taxon>Cyanobacteriota</taxon>
        <taxon>Cyanophyceae</taxon>
        <taxon>Synechococcales</taxon>
        <taxon>Prochlorococcaceae</taxon>
        <taxon>Prochlorococcus</taxon>
    </lineage>
</organism>
<dbReference type="STRING" id="167546.P9301_14041"/>
<dbReference type="AlphaFoldDB" id="A3PE52"/>
<dbReference type="EMBL" id="CP000576">
    <property type="protein sequence ID" value="ABO18027.1"/>
    <property type="molecule type" value="Genomic_DNA"/>
</dbReference>
<dbReference type="Proteomes" id="UP000001430">
    <property type="component" value="Chromosome"/>
</dbReference>
<dbReference type="KEGG" id="pmg:P9301_14041"/>
<evidence type="ECO:0000313" key="2">
    <source>
        <dbReference type="Proteomes" id="UP000001430"/>
    </source>
</evidence>
<accession>A3PE52</accession>
<proteinExistence type="predicted"/>
<protein>
    <submittedName>
        <fullName evidence="1">Uncharacterized protein</fullName>
    </submittedName>
</protein>
<evidence type="ECO:0000313" key="1">
    <source>
        <dbReference type="EMBL" id="ABO18027.1"/>
    </source>
</evidence>
<sequence>MFLLILRKLRKYSQMNKTLKEYNKKLSELSLIFGPKSLFSPTLCRIEGQTNLFRNIFINNKKNKNQNFISLSLNFLKNFSFVLKPIRDFVFMLNSEKKVFPKNINRLFITYGDYRNISYKKNWEEEIFRGIKPSKKNKILVISLGKSIKDVVKNINYIKNCNQKKDIYSIYSMIELKDILNAFLKSNFYFFTYLFGLSSRKIFINRKNIKSFVIKSLINDYARGFLYSNCLFSNIWSNTLKNNPKKIIFPWESHCWERLLMHQVNKDKMFQTISTIGYQHTGFSYGLLQHFATKSDEKNFINPQIIFSCGEIQKEKLDQIEGLSKVRKFTVGSLRCKSNPDIKTLYSKLNKKIKNISVALGYNQKNYQTIIDELNKVNKKINIYIFLHPLNYKFNPTKYLDNNIILKYKRNNKLIKDSDLLIVDDNSMMIEGWTLGVPTIIYETDSYKLTKRDWKSPILHITKKNINELDKKNFRAKLDSSIKIYLKSKYYEKYFKEINFSKFENFLSQVN</sequence>
<keyword evidence="2" id="KW-1185">Reference proteome</keyword>
<dbReference type="SUPFAM" id="SSF53756">
    <property type="entry name" value="UDP-Glycosyltransferase/glycogen phosphorylase"/>
    <property type="match status" value="1"/>
</dbReference>
<name>A3PE52_PROM0</name>
<reference evidence="1 2" key="1">
    <citation type="journal article" date="2007" name="PLoS Genet.">
        <title>Patterns and implications of gene gain and loss in the evolution of Prochlorococcus.</title>
        <authorList>
            <person name="Kettler G.C."/>
            <person name="Martiny A.C."/>
            <person name="Huang K."/>
            <person name="Zucker J."/>
            <person name="Coleman M.L."/>
            <person name="Rodrigue S."/>
            <person name="Chen F."/>
            <person name="Lapidus A."/>
            <person name="Ferriera S."/>
            <person name="Johnson J."/>
            <person name="Steglich C."/>
            <person name="Church G.M."/>
            <person name="Richardson P."/>
            <person name="Chisholm S.W."/>
        </authorList>
    </citation>
    <scope>NUCLEOTIDE SEQUENCE [LARGE SCALE GENOMIC DNA]</scope>
    <source>
        <strain evidence="1 2">MIT 9301</strain>
    </source>
</reference>
<gene>
    <name evidence="1" type="ordered locus">P9301_14041</name>
</gene>
<dbReference type="HOGENOM" id="CLU_533014_0_0_3"/>